<dbReference type="AlphaFoldDB" id="A0A396RUX0"/>
<accession>A0A396RUX0</accession>
<feature type="signal peptide" evidence="2">
    <location>
        <begin position="1"/>
        <end position="19"/>
    </location>
</feature>
<dbReference type="Proteomes" id="UP000266693">
    <property type="component" value="Unassembled WGS sequence"/>
</dbReference>
<keyword evidence="2" id="KW-0732">Signal</keyword>
<proteinExistence type="predicted"/>
<feature type="chain" id="PRO_5017314981" description="Secreted protein" evidence="2">
    <location>
        <begin position="20"/>
        <end position="97"/>
    </location>
</feature>
<feature type="region of interest" description="Disordered" evidence="1">
    <location>
        <begin position="64"/>
        <end position="97"/>
    </location>
</feature>
<gene>
    <name evidence="3" type="ORF">D1610_03530</name>
</gene>
<dbReference type="RefSeq" id="WP_118862700.1">
    <property type="nucleotide sequence ID" value="NZ_QWLV01000001.1"/>
</dbReference>
<evidence type="ECO:0000256" key="1">
    <source>
        <dbReference type="SAM" id="MobiDB-lite"/>
    </source>
</evidence>
<keyword evidence="4" id="KW-1185">Reference proteome</keyword>
<evidence type="ECO:0000313" key="4">
    <source>
        <dbReference type="Proteomes" id="UP000266693"/>
    </source>
</evidence>
<evidence type="ECO:0000256" key="2">
    <source>
        <dbReference type="SAM" id="SignalP"/>
    </source>
</evidence>
<evidence type="ECO:0000313" key="3">
    <source>
        <dbReference type="EMBL" id="RHW19192.1"/>
    </source>
</evidence>
<comment type="caution">
    <text evidence="3">The sequence shown here is derived from an EMBL/GenBank/DDBJ whole genome shotgun (WGS) entry which is preliminary data.</text>
</comment>
<feature type="compositionally biased region" description="Acidic residues" evidence="1">
    <location>
        <begin position="74"/>
        <end position="86"/>
    </location>
</feature>
<name>A0A396RUX0_9SPHN</name>
<sequence length="97" mass="10255">MKRTAIILAALALPLAACGGDGDDALGDRAEENYDAAADNLEDMADNAATPAQEDMLDQQADNLEAIGEQKEEAIDDSDVDADQLTEEQKNAMTSVQ</sequence>
<protein>
    <recommendedName>
        <fullName evidence="5">Secreted protein</fullName>
    </recommendedName>
</protein>
<reference evidence="3 4" key="1">
    <citation type="submission" date="2018-08" db="EMBL/GenBank/DDBJ databases">
        <title>The multiple taxonomic identification of Sphingomonas gilva.</title>
        <authorList>
            <person name="Zhu D."/>
            <person name="Zheng S."/>
        </authorList>
    </citation>
    <scope>NUCLEOTIDE SEQUENCE [LARGE SCALE GENOMIC DNA]</scope>
    <source>
        <strain evidence="3 4">ZDH117</strain>
    </source>
</reference>
<evidence type="ECO:0008006" key="5">
    <source>
        <dbReference type="Google" id="ProtNLM"/>
    </source>
</evidence>
<organism evidence="3 4">
    <name type="scientific">Sphingomonas gilva</name>
    <dbReference type="NCBI Taxonomy" id="2305907"/>
    <lineage>
        <taxon>Bacteria</taxon>
        <taxon>Pseudomonadati</taxon>
        <taxon>Pseudomonadota</taxon>
        <taxon>Alphaproteobacteria</taxon>
        <taxon>Sphingomonadales</taxon>
        <taxon>Sphingomonadaceae</taxon>
        <taxon>Sphingomonas</taxon>
    </lineage>
</organism>
<dbReference type="EMBL" id="QWLV01000001">
    <property type="protein sequence ID" value="RHW19192.1"/>
    <property type="molecule type" value="Genomic_DNA"/>
</dbReference>